<dbReference type="EMBL" id="BLXT01002524">
    <property type="protein sequence ID" value="GFN95686.1"/>
    <property type="molecule type" value="Genomic_DNA"/>
</dbReference>
<organism evidence="7 8">
    <name type="scientific">Plakobranchus ocellatus</name>
    <dbReference type="NCBI Taxonomy" id="259542"/>
    <lineage>
        <taxon>Eukaryota</taxon>
        <taxon>Metazoa</taxon>
        <taxon>Spiralia</taxon>
        <taxon>Lophotrochozoa</taxon>
        <taxon>Mollusca</taxon>
        <taxon>Gastropoda</taxon>
        <taxon>Heterobranchia</taxon>
        <taxon>Euthyneura</taxon>
        <taxon>Panpulmonata</taxon>
        <taxon>Sacoglossa</taxon>
        <taxon>Placobranchoidea</taxon>
        <taxon>Plakobranchidae</taxon>
        <taxon>Plakobranchus</taxon>
    </lineage>
</organism>
<feature type="compositionally biased region" description="Pro residues" evidence="6">
    <location>
        <begin position="245"/>
        <end position="266"/>
    </location>
</feature>
<evidence type="ECO:0000313" key="8">
    <source>
        <dbReference type="Proteomes" id="UP000735302"/>
    </source>
</evidence>
<evidence type="ECO:0000256" key="4">
    <source>
        <dbReference type="ARBA" id="ARBA00046124"/>
    </source>
</evidence>
<evidence type="ECO:0000256" key="3">
    <source>
        <dbReference type="ARBA" id="ARBA00032374"/>
    </source>
</evidence>
<dbReference type="InterPro" id="IPR042277">
    <property type="entry name" value="IST1-like"/>
</dbReference>
<evidence type="ECO:0000256" key="2">
    <source>
        <dbReference type="ARBA" id="ARBA00014513"/>
    </source>
</evidence>
<evidence type="ECO:0000256" key="5">
    <source>
        <dbReference type="ARBA" id="ARBA00046920"/>
    </source>
</evidence>
<comment type="caution">
    <text evidence="7">The sequence shown here is derived from an EMBL/GenBank/DDBJ whole genome shotgun (WGS) entry which is preliminary data.</text>
</comment>
<comment type="subunit">
    <text evidence="5">Interacts with CHMP1A, CHMP1B, VPS4A and VTA1. Interacts with SPAST, STAMBP, and USP8. May interact with VPS37B. May associate with the ESCRT-I complex. Interacts with MITD1, in competition with VSP4. Interacts with SPART (via MIT domain); leading to the recruitment of SPART to midbodies. Interacts with SPAST.</text>
</comment>
<sequence>MALKSRKEIADYISAGKEDRARIRVEHIIREDYLVEAMELLEMYCDLLLARFGLIQTQKELDPGLEEAIASIIWATPRLQADVQELKAVTDEFAHKYGKEFAQACRGNQLSNVSEKVMHKLSVQAPPKALVERYMVEIAKSYNVPFEPDPSVMQQDEILMAENLLIDLGMDDKKNMGGGAGGPPNMGYGQGGPPNPGMGPGNFGPGGGPSSGFGPGGGSSSGFGPGGGSSEGFNPGGIGVQQMPMGPPVHVPFPKGQGPPPLPSQPPHGSANPYPPPAYNSGAHSAPPGPPNFDQLYDNNGGKSSLPPGPSVSVPSAPSPSFKGGDDIFPELPTVPSNTLPDPGNSVGGGSAGGDDVDFDDLTRRFEQLKKKK</sequence>
<gene>
    <name evidence="7" type="ORF">PoB_002219200</name>
</gene>
<dbReference type="Proteomes" id="UP000735302">
    <property type="component" value="Unassembled WGS sequence"/>
</dbReference>
<dbReference type="FunFam" id="1.20.1260.60:FF:000002">
    <property type="entry name" value="Vacuolar protein sorting-associated protein IST1"/>
    <property type="match status" value="1"/>
</dbReference>
<dbReference type="Pfam" id="PF03398">
    <property type="entry name" value="Ist1"/>
    <property type="match status" value="1"/>
</dbReference>
<dbReference type="Gene3D" id="1.20.1260.60">
    <property type="entry name" value="Vacuolar protein sorting-associated protein Ist1"/>
    <property type="match status" value="1"/>
</dbReference>
<evidence type="ECO:0000313" key="7">
    <source>
        <dbReference type="EMBL" id="GFN95686.1"/>
    </source>
</evidence>
<comment type="function">
    <text evidence="4">ESCRT-III-like protein involved in cytokinesis, nuclear envelope reassembly and endosomal tubulation. Is required for efficient abscission during cytokinesis. Involved in recruiting VPS4A and/or VPS4B to the midbody of dividing cells. During late anaphase, involved in nuclear envelope reassembly and mitotic spindle disassembly together with the ESCRT-III complex: IST1 acts by mediating the recruitment of SPAST to the nuclear membrane, leading to microtubule severing. Recruited to the reforming nuclear envelope (NE) during anaphase by LEMD2. Regulates early endosomal tubulation together with the ESCRT-III complex by mediating the recruitment of SPAST.</text>
</comment>
<dbReference type="InterPro" id="IPR005061">
    <property type="entry name" value="Ist1"/>
</dbReference>
<evidence type="ECO:0000256" key="6">
    <source>
        <dbReference type="SAM" id="MobiDB-lite"/>
    </source>
</evidence>
<name>A0AAV3ZK97_9GAST</name>
<feature type="compositionally biased region" description="Low complexity" evidence="6">
    <location>
        <begin position="311"/>
        <end position="321"/>
    </location>
</feature>
<dbReference type="GO" id="GO:0015031">
    <property type="term" value="P:protein transport"/>
    <property type="evidence" value="ECO:0007669"/>
    <property type="project" value="InterPro"/>
</dbReference>
<reference evidence="7 8" key="1">
    <citation type="journal article" date="2021" name="Elife">
        <title>Chloroplast acquisition without the gene transfer in kleptoplastic sea slugs, Plakobranchus ocellatus.</title>
        <authorList>
            <person name="Maeda T."/>
            <person name="Takahashi S."/>
            <person name="Yoshida T."/>
            <person name="Shimamura S."/>
            <person name="Takaki Y."/>
            <person name="Nagai Y."/>
            <person name="Toyoda A."/>
            <person name="Suzuki Y."/>
            <person name="Arimoto A."/>
            <person name="Ishii H."/>
            <person name="Satoh N."/>
            <person name="Nishiyama T."/>
            <person name="Hasebe M."/>
            <person name="Maruyama T."/>
            <person name="Minagawa J."/>
            <person name="Obokata J."/>
            <person name="Shigenobu S."/>
        </authorList>
    </citation>
    <scope>NUCLEOTIDE SEQUENCE [LARGE SCALE GENOMIC DNA]</scope>
</reference>
<dbReference type="PANTHER" id="PTHR12161:SF5">
    <property type="entry name" value="IST1 HOMOLOG"/>
    <property type="match status" value="1"/>
</dbReference>
<feature type="region of interest" description="Disordered" evidence="6">
    <location>
        <begin position="175"/>
        <end position="359"/>
    </location>
</feature>
<accession>A0AAV3ZK97</accession>
<dbReference type="AlphaFoldDB" id="A0AAV3ZK97"/>
<protein>
    <recommendedName>
        <fullName evidence="2">IST1 homolog</fullName>
    </recommendedName>
    <alternativeName>
        <fullName evidence="3">Charged multivesicular body protein 8</fullName>
    </alternativeName>
</protein>
<dbReference type="PANTHER" id="PTHR12161">
    <property type="entry name" value="IST1 FAMILY MEMBER"/>
    <property type="match status" value="1"/>
</dbReference>
<evidence type="ECO:0000256" key="1">
    <source>
        <dbReference type="ARBA" id="ARBA00005536"/>
    </source>
</evidence>
<comment type="similarity">
    <text evidence="1">Belongs to the IST1 family.</text>
</comment>
<proteinExistence type="inferred from homology"/>
<feature type="compositionally biased region" description="Gly residues" evidence="6">
    <location>
        <begin position="176"/>
        <end position="239"/>
    </location>
</feature>
<keyword evidence="8" id="KW-1185">Reference proteome</keyword>